<evidence type="ECO:0008006" key="5">
    <source>
        <dbReference type="Google" id="ProtNLM"/>
    </source>
</evidence>
<proteinExistence type="predicted"/>
<evidence type="ECO:0000256" key="1">
    <source>
        <dbReference type="SAM" id="MobiDB-lite"/>
    </source>
</evidence>
<name>A0ABR5YGW1_9SPHN</name>
<organism evidence="3 4">
    <name type="scientific">Sphingomonas hankookensis</name>
    <dbReference type="NCBI Taxonomy" id="563996"/>
    <lineage>
        <taxon>Bacteria</taxon>
        <taxon>Pseudomonadati</taxon>
        <taxon>Pseudomonadota</taxon>
        <taxon>Alphaproteobacteria</taxon>
        <taxon>Sphingomonadales</taxon>
        <taxon>Sphingomonadaceae</taxon>
        <taxon>Sphingomonas</taxon>
    </lineage>
</organism>
<feature type="signal peptide" evidence="2">
    <location>
        <begin position="1"/>
        <end position="20"/>
    </location>
</feature>
<gene>
    <name evidence="3" type="ORF">AVT10_00240</name>
</gene>
<sequence length="217" mass="23102">MIRLASLATILAGCATTACGGGGAAVASSGTGAPPTAPSAGSDDWRRVATPADRDRLRRWRDAWMTALPRARAADAAAIAAQGALFNPDGALAGGSAPAGRYRCRVFKLGGAGSAMRDFTAYPAFDCHITDEGRVRSFYKESGSQRPVGLLFADGDRTVFLGTLLLGDERAALQYGQDRDRDMAGLLERVGERRWRLVLPYPRFESLLDVIELVPAE</sequence>
<dbReference type="PROSITE" id="PS51257">
    <property type="entry name" value="PROKAR_LIPOPROTEIN"/>
    <property type="match status" value="1"/>
</dbReference>
<dbReference type="InterPro" id="IPR032609">
    <property type="entry name" value="DUF4893"/>
</dbReference>
<dbReference type="Pfam" id="PF16233">
    <property type="entry name" value="DUF4893"/>
    <property type="match status" value="1"/>
</dbReference>
<keyword evidence="4" id="KW-1185">Reference proteome</keyword>
<evidence type="ECO:0000256" key="2">
    <source>
        <dbReference type="SAM" id="SignalP"/>
    </source>
</evidence>
<keyword evidence="2" id="KW-0732">Signal</keyword>
<dbReference type="RefSeq" id="WP_066687991.1">
    <property type="nucleotide sequence ID" value="NZ_CP117025.1"/>
</dbReference>
<evidence type="ECO:0000313" key="4">
    <source>
        <dbReference type="Proteomes" id="UP000076609"/>
    </source>
</evidence>
<dbReference type="EMBL" id="LQQO01000001">
    <property type="protein sequence ID" value="KZE18954.1"/>
    <property type="molecule type" value="Genomic_DNA"/>
</dbReference>
<feature type="chain" id="PRO_5045364366" description="DUF4893 domain-containing protein" evidence="2">
    <location>
        <begin position="21"/>
        <end position="217"/>
    </location>
</feature>
<accession>A0ABR5YGW1</accession>
<comment type="caution">
    <text evidence="3">The sequence shown here is derived from an EMBL/GenBank/DDBJ whole genome shotgun (WGS) entry which is preliminary data.</text>
</comment>
<evidence type="ECO:0000313" key="3">
    <source>
        <dbReference type="EMBL" id="KZE18954.1"/>
    </source>
</evidence>
<feature type="region of interest" description="Disordered" evidence="1">
    <location>
        <begin position="25"/>
        <end position="46"/>
    </location>
</feature>
<dbReference type="Proteomes" id="UP000076609">
    <property type="component" value="Unassembled WGS sequence"/>
</dbReference>
<protein>
    <recommendedName>
        <fullName evidence="5">DUF4893 domain-containing protein</fullName>
    </recommendedName>
</protein>
<reference evidence="4" key="1">
    <citation type="submission" date="2016-01" db="EMBL/GenBank/DDBJ databases">
        <title>Draft genome of Chromobacterium sp. F49.</title>
        <authorList>
            <person name="Hong K.W."/>
        </authorList>
    </citation>
    <scope>NUCLEOTIDE SEQUENCE [LARGE SCALE GENOMIC DNA]</scope>
    <source>
        <strain evidence="4">CN3</strain>
    </source>
</reference>